<gene>
    <name evidence="2" type="ORF">JD78_03408</name>
</gene>
<evidence type="ECO:0000256" key="1">
    <source>
        <dbReference type="SAM" id="Phobius"/>
    </source>
</evidence>
<protein>
    <submittedName>
        <fullName evidence="2">ABC-2 type transport system permease protein</fullName>
    </submittedName>
</protein>
<dbReference type="AlphaFoldDB" id="A0A562IVQ0"/>
<feature type="transmembrane region" description="Helical" evidence="1">
    <location>
        <begin position="394"/>
        <end position="415"/>
    </location>
</feature>
<keyword evidence="1" id="KW-0812">Transmembrane</keyword>
<comment type="caution">
    <text evidence="2">The sequence shown here is derived from an EMBL/GenBank/DDBJ whole genome shotgun (WGS) entry which is preliminary data.</text>
</comment>
<feature type="transmembrane region" description="Helical" evidence="1">
    <location>
        <begin position="193"/>
        <end position="211"/>
    </location>
</feature>
<evidence type="ECO:0000313" key="3">
    <source>
        <dbReference type="Proteomes" id="UP000321490"/>
    </source>
</evidence>
<keyword evidence="1" id="KW-0472">Membrane</keyword>
<sequence length="533" mass="53441">MSAARAGAGTGTLLRFALRRDRVRLPVWALLGALLVAVQTSASQSTYDTPESLVTYRATVGSNAASIALSGPPVGLDTVAGTVAFEMATPLALVAVLMVMFTVVRHTRADEEAGRTELVRSARVGRHAPLFAATGTAGAASVALGAAVTTGAVSTGLPAGGAVLLGASVAGTGLVFTGVTAVLAQVSGGARGVYGLVGAVLGLAVVLRAVGDVEGNGLSWASPIGWAQATHPWSDDRWWPLLVCLAAVGALVLTARQLVDHRDLGAGLVAPGPARATAPRSLRSPLGLAWRLHRGALLGWAVGVSLLGAVYGLLAESVETLLADNPEAAQFLPDGSPGGLVDAYLSVTVTVNALLATAYGVSAAIRARTEEAAGRAEPVLATATGRMGWLGSHVLVALAGTALLLVLIGLATGAARATATGDAAELSRLAGAALGYAPAVWLVTGVAVALAGVLPAAATAAAWSAFGLVAVLTVFGDSFDLPAWLVELSPLARTPAMPTEPWSTPPVLVLAVVAAALITVGLVGFRRRDLTTA</sequence>
<dbReference type="EMBL" id="VLKF01000001">
    <property type="protein sequence ID" value="TWH74863.1"/>
    <property type="molecule type" value="Genomic_DNA"/>
</dbReference>
<keyword evidence="1" id="KW-1133">Transmembrane helix</keyword>
<feature type="transmembrane region" description="Helical" evidence="1">
    <location>
        <begin position="506"/>
        <end position="525"/>
    </location>
</feature>
<dbReference type="OrthoDB" id="2014935at2"/>
<organism evidence="2 3">
    <name type="scientific">Modestobacter roseus</name>
    <dbReference type="NCBI Taxonomy" id="1181884"/>
    <lineage>
        <taxon>Bacteria</taxon>
        <taxon>Bacillati</taxon>
        <taxon>Actinomycetota</taxon>
        <taxon>Actinomycetes</taxon>
        <taxon>Geodermatophilales</taxon>
        <taxon>Geodermatophilaceae</taxon>
        <taxon>Modestobacter</taxon>
    </lineage>
</organism>
<feature type="transmembrane region" description="Helical" evidence="1">
    <location>
        <begin position="465"/>
        <end position="486"/>
    </location>
</feature>
<dbReference type="RefSeq" id="WP_153362158.1">
    <property type="nucleotide sequence ID" value="NZ_ML762530.1"/>
</dbReference>
<dbReference type="Proteomes" id="UP000321490">
    <property type="component" value="Unassembled WGS sequence"/>
</dbReference>
<feature type="transmembrane region" description="Helical" evidence="1">
    <location>
        <begin position="295"/>
        <end position="314"/>
    </location>
</feature>
<feature type="transmembrane region" description="Helical" evidence="1">
    <location>
        <begin position="435"/>
        <end position="458"/>
    </location>
</feature>
<feature type="transmembrane region" description="Helical" evidence="1">
    <location>
        <begin position="343"/>
        <end position="365"/>
    </location>
</feature>
<name>A0A562IVQ0_9ACTN</name>
<reference evidence="2 3" key="1">
    <citation type="submission" date="2019-07" db="EMBL/GenBank/DDBJ databases">
        <title>R&amp;d 2014.</title>
        <authorList>
            <person name="Klenk H.-P."/>
        </authorList>
    </citation>
    <scope>NUCLEOTIDE SEQUENCE [LARGE SCALE GENOMIC DNA]</scope>
    <source>
        <strain evidence="2 3">DSM 45764</strain>
    </source>
</reference>
<accession>A0A562IVQ0</accession>
<feature type="transmembrane region" description="Helical" evidence="1">
    <location>
        <begin position="128"/>
        <end position="153"/>
    </location>
</feature>
<feature type="transmembrane region" description="Helical" evidence="1">
    <location>
        <begin position="238"/>
        <end position="255"/>
    </location>
</feature>
<feature type="transmembrane region" description="Helical" evidence="1">
    <location>
        <begin position="87"/>
        <end position="107"/>
    </location>
</feature>
<keyword evidence="3" id="KW-1185">Reference proteome</keyword>
<evidence type="ECO:0000313" key="2">
    <source>
        <dbReference type="EMBL" id="TWH74863.1"/>
    </source>
</evidence>
<proteinExistence type="predicted"/>
<feature type="transmembrane region" description="Helical" evidence="1">
    <location>
        <begin position="159"/>
        <end position="186"/>
    </location>
</feature>